<evidence type="ECO:0000256" key="2">
    <source>
        <dbReference type="SAM" id="SignalP"/>
    </source>
</evidence>
<organism evidence="3 4">
    <name type="scientific">Sphenostylis stenocarpa</name>
    <dbReference type="NCBI Taxonomy" id="92480"/>
    <lineage>
        <taxon>Eukaryota</taxon>
        <taxon>Viridiplantae</taxon>
        <taxon>Streptophyta</taxon>
        <taxon>Embryophyta</taxon>
        <taxon>Tracheophyta</taxon>
        <taxon>Spermatophyta</taxon>
        <taxon>Magnoliopsida</taxon>
        <taxon>eudicotyledons</taxon>
        <taxon>Gunneridae</taxon>
        <taxon>Pentapetalae</taxon>
        <taxon>rosids</taxon>
        <taxon>fabids</taxon>
        <taxon>Fabales</taxon>
        <taxon>Fabaceae</taxon>
        <taxon>Papilionoideae</taxon>
        <taxon>50 kb inversion clade</taxon>
        <taxon>NPAAA clade</taxon>
        <taxon>indigoferoid/millettioid clade</taxon>
        <taxon>Phaseoleae</taxon>
        <taxon>Sphenostylis</taxon>
    </lineage>
</organism>
<gene>
    <name evidence="3" type="ORF">AYBTSS11_LOCUS22443</name>
</gene>
<name>A0AA86T2K5_9FABA</name>
<evidence type="ECO:0000313" key="3">
    <source>
        <dbReference type="EMBL" id="CAJ1969791.1"/>
    </source>
</evidence>
<feature type="chain" id="PRO_5041693862" evidence="2">
    <location>
        <begin position="26"/>
        <end position="143"/>
    </location>
</feature>
<dbReference type="Pfam" id="PF01190">
    <property type="entry name" value="Pollen_Ole_e_1"/>
    <property type="match status" value="1"/>
</dbReference>
<proteinExistence type="predicted"/>
<dbReference type="AlphaFoldDB" id="A0AA86T2K5"/>
<keyword evidence="1 2" id="KW-0732">Signal</keyword>
<dbReference type="EMBL" id="OY731404">
    <property type="protein sequence ID" value="CAJ1969791.1"/>
    <property type="molecule type" value="Genomic_DNA"/>
</dbReference>
<dbReference type="Gramene" id="rna-AYBTSS11_LOCUS22443">
    <property type="protein sequence ID" value="CAJ1969791.1"/>
    <property type="gene ID" value="gene-AYBTSS11_LOCUS22443"/>
</dbReference>
<protein>
    <submittedName>
        <fullName evidence="3">Uncharacterized protein</fullName>
    </submittedName>
</protein>
<evidence type="ECO:0000256" key="1">
    <source>
        <dbReference type="ARBA" id="ARBA00022729"/>
    </source>
</evidence>
<reference evidence="3" key="1">
    <citation type="submission" date="2023-10" db="EMBL/GenBank/DDBJ databases">
        <authorList>
            <person name="Domelevo Entfellner J.-B."/>
        </authorList>
    </citation>
    <scope>NUCLEOTIDE SEQUENCE</scope>
</reference>
<dbReference type="Proteomes" id="UP001189624">
    <property type="component" value="Chromosome 7"/>
</dbReference>
<dbReference type="GO" id="GO:0071944">
    <property type="term" value="C:cell periphery"/>
    <property type="evidence" value="ECO:0007669"/>
    <property type="project" value="TreeGrafter"/>
</dbReference>
<dbReference type="PANTHER" id="PTHR33470:SF58">
    <property type="entry name" value="POLLEN OLE E 1 ALLERGEN AND EXTENSIN FAMILY PROTEIN"/>
    <property type="match status" value="1"/>
</dbReference>
<feature type="signal peptide" evidence="2">
    <location>
        <begin position="1"/>
        <end position="25"/>
    </location>
</feature>
<keyword evidence="4" id="KW-1185">Reference proteome</keyword>
<accession>A0AA86T2K5</accession>
<dbReference type="PANTHER" id="PTHR33470">
    <property type="entry name" value="OS01G0164075 PROTEIN"/>
    <property type="match status" value="1"/>
</dbReference>
<sequence>MTYIHHTFFLAFMLVASLLVPNSFATSSEGDYGALTRVTCEAVDEHGFETTPFSFLSVETDSKGYFLATLNPREVAEKHVLKECRAFLDASPLNNCTYATDVNKGTSGALLHSPRFLHDKKMKLYTVGPFLFTSSPTPISDGY</sequence>
<evidence type="ECO:0000313" key="4">
    <source>
        <dbReference type="Proteomes" id="UP001189624"/>
    </source>
</evidence>